<evidence type="ECO:0000256" key="1">
    <source>
        <dbReference type="SAM" id="MobiDB-lite"/>
    </source>
</evidence>
<comment type="caution">
    <text evidence="3">The sequence shown here is derived from an EMBL/GenBank/DDBJ whole genome shotgun (WGS) entry which is preliminary data.</text>
</comment>
<dbReference type="Proteomes" id="UP000072660">
    <property type="component" value="Unassembled WGS sequence"/>
</dbReference>
<proteinExistence type="predicted"/>
<dbReference type="PANTHER" id="PTHR38690">
    <property type="entry name" value="PROTEASE-RELATED"/>
    <property type="match status" value="1"/>
</dbReference>
<feature type="domain" description="YhdP central" evidence="2">
    <location>
        <begin position="1"/>
        <end position="1266"/>
    </location>
</feature>
<dbReference type="PROSITE" id="PS51257">
    <property type="entry name" value="PROKAR_LIPOPROTEIN"/>
    <property type="match status" value="1"/>
</dbReference>
<dbReference type="Pfam" id="PF13116">
    <property type="entry name" value="YhdP"/>
    <property type="match status" value="1"/>
</dbReference>
<dbReference type="PANTHER" id="PTHR38690:SF1">
    <property type="entry name" value="PROTEASE"/>
    <property type="match status" value="1"/>
</dbReference>
<organism evidence="3 4">
    <name type="scientific">Ventosimonas gracilis</name>
    <dbReference type="NCBI Taxonomy" id="1680762"/>
    <lineage>
        <taxon>Bacteria</taxon>
        <taxon>Pseudomonadati</taxon>
        <taxon>Pseudomonadota</taxon>
        <taxon>Gammaproteobacteria</taxon>
        <taxon>Pseudomonadales</taxon>
        <taxon>Ventosimonadaceae</taxon>
        <taxon>Ventosimonas</taxon>
    </lineage>
</organism>
<feature type="compositionally biased region" description="Low complexity" evidence="1">
    <location>
        <begin position="1272"/>
        <end position="1283"/>
    </location>
</feature>
<evidence type="ECO:0000259" key="2">
    <source>
        <dbReference type="Pfam" id="PF13116"/>
    </source>
</evidence>
<evidence type="ECO:0000313" key="4">
    <source>
        <dbReference type="Proteomes" id="UP000072660"/>
    </source>
</evidence>
<reference evidence="3 4" key="1">
    <citation type="submission" date="2016-02" db="EMBL/GenBank/DDBJ databases">
        <authorList>
            <person name="Wen L."/>
            <person name="He K."/>
            <person name="Yang H."/>
        </authorList>
    </citation>
    <scope>NUCLEOTIDE SEQUENCE [LARGE SCALE GENOMIC DNA]</scope>
    <source>
        <strain evidence="3 4">CV58</strain>
    </source>
</reference>
<evidence type="ECO:0000313" key="3">
    <source>
        <dbReference type="EMBL" id="KXU38300.1"/>
    </source>
</evidence>
<feature type="compositionally biased region" description="Basic and acidic residues" evidence="1">
    <location>
        <begin position="1288"/>
        <end position="1298"/>
    </location>
</feature>
<dbReference type="NCBIfam" id="TIGR02099">
    <property type="entry name" value="YhdP family protein"/>
    <property type="match status" value="1"/>
</dbReference>
<dbReference type="OrthoDB" id="9762238at2"/>
<feature type="region of interest" description="Disordered" evidence="1">
    <location>
        <begin position="1266"/>
        <end position="1298"/>
    </location>
</feature>
<sequence length="1298" mass="141591">MKPFGEWLLKLLRLLTSLCACALILLACWVSLGRELMPWLADYRAEVEALVSKATGEPVHIGRLEGRWQGFAPIFTAYQIEIGEGEKHLALEQLELRPDLIKSLLALKPRLAYTGLSGLNLQVSQDTKGSWQVAGFTASSTKPVDMQALASIFYALQAGQIILQDSRIQIQAQGAKPLVLSYGSVALSSSEEQPQLSARLHLETGEALLLRLGTQSTETFDWPPREASLYLKLPAYDWAPYLPAGLQDGVLQDGALLSQLHLGGQLWLHIEQSQWQRGALQLNAASIELKAAKGKALSITNLALSGELKRDNDGLKLRLDKSIAQLDGKDWGAIQLAAREQQGRLQVQADRLELSPLLTLLAQVKLPDTARAWLDGLKPRGLLRNLQLSYQPGAAPLSRLQFASNLQNVSISAYQHVPAAENLSGSIEGSAQGGELRFASEDFVLHVQDVFATPWRYSEAAGTLRWQIDEQGFALTLPYAKVQGITGEQAVADLALQLFWDESRESYLDLRIGIIKAEAKHAAQYLPRVNEGFPPALKNWLNTAIRAATVEEGYFQYQGSVHAQAPEHARVINLYLKAKDAELAFWPGFPSLEKTSAQIFVENNWVRIEQAAGHMLQSRFAAASAQVLPVENGKSPLLQVKASVKQRMEDLLHLLQRAPIGTGETFAGWTGSGLLDGQIALDIPLDGGKPQVRAQVSTKAAQLTLTRPALLAISNIAGTFAYDSQKGLSSPDYRAEALGHRVQGKIVASGKNAEEQSRIEASGQIAADTLQDWLKLDKPLPIRGTLPYRLALYIDKDSQELRIDSNLKGLLVDLPAPFGKTDEEERKSYLRLVLPPSGQKLWFASFGGLARLALSQGQSLDTLRGELLIGRGQGLPDLPRPPAPSGINLLGRLQQVDIKAWQPIFAPYLSASSSSIHSLLRSMDIRIDKLQAGAGELSYLHLQAARQADNWDIQLDSSELKGQLLLPSAKDSPIRLTLDYLAIPKTNGGAQTDALATFDPKQIPPLNVRIDRLLYDAQPLGAVAFNVRPNANGMQIDAIDLDIRKLKIGGTFAWENTQNGPRSRYQGRLHGNNLAEVLSAWQFAPNVTSEKFHLDVNGSWPGSPLGFSLGQFSGELSASLQKGQLHQVEGSAQALHIFGLLNFEAIGRRLRLDFSDLFDKGLSFDRLKGTLAAQNGLYHSVKPLSIKGPSSDLELNGMIDMQSEQVDATLQVMLPLTNNLPLAAVIAGAPAVGGALFVIDRLLGDQVSRLASIRYQVKGNLYDPKITPLKQSKNNTASANNASPLRLTAEELGEKANP</sequence>
<dbReference type="InterPro" id="IPR011836">
    <property type="entry name" value="YhdP"/>
</dbReference>
<dbReference type="RefSeq" id="WP_068389973.1">
    <property type="nucleotide sequence ID" value="NZ_LSZO01000145.1"/>
</dbReference>
<accession>A0A139SV21</accession>
<dbReference type="InterPro" id="IPR025263">
    <property type="entry name" value="YhdP_central"/>
</dbReference>
<protein>
    <recommendedName>
        <fullName evidence="2">YhdP central domain-containing protein</fullName>
    </recommendedName>
</protein>
<dbReference type="EMBL" id="LSZO01000145">
    <property type="protein sequence ID" value="KXU38300.1"/>
    <property type="molecule type" value="Genomic_DNA"/>
</dbReference>
<keyword evidence="4" id="KW-1185">Reference proteome</keyword>
<name>A0A139SV21_9GAMM</name>
<gene>
    <name evidence="3" type="ORF">AXE65_02255</name>
</gene>